<feature type="binding site" evidence="13">
    <location>
        <begin position="48"/>
        <end position="55"/>
    </location>
    <ligand>
        <name>ATP</name>
        <dbReference type="ChEBI" id="CHEBI:30616"/>
    </ligand>
</feature>
<comment type="function">
    <text evidence="1 13">Transfers the gamma-phosphate of ATP to the 4'-position of a tetraacyldisaccharide 1-phosphate intermediate (termed DS-1-P) to form tetraacyldisaccharide 1,4'-bis-phosphate (lipid IVA).</text>
</comment>
<dbReference type="SUPFAM" id="SSF52540">
    <property type="entry name" value="P-loop containing nucleoside triphosphate hydrolases"/>
    <property type="match status" value="1"/>
</dbReference>
<keyword evidence="5 13" id="KW-0444">Lipid biosynthesis</keyword>
<evidence type="ECO:0000313" key="15">
    <source>
        <dbReference type="Proteomes" id="UP000310406"/>
    </source>
</evidence>
<keyword evidence="8 13" id="KW-0547">Nucleotide-binding</keyword>
<dbReference type="GO" id="GO:0005524">
    <property type="term" value="F:ATP binding"/>
    <property type="evidence" value="ECO:0007669"/>
    <property type="project" value="UniProtKB-UniRule"/>
</dbReference>
<protein>
    <recommendedName>
        <fullName evidence="4 13">Tetraacyldisaccharide 4'-kinase</fullName>
        <ecNumber evidence="3 13">2.7.1.130</ecNumber>
    </recommendedName>
    <alternativeName>
        <fullName evidence="12 13">Lipid A 4'-kinase</fullName>
    </alternativeName>
</protein>
<comment type="similarity">
    <text evidence="13">Belongs to the LpxK family.</text>
</comment>
<comment type="pathway">
    <text evidence="2 13">Glycolipid biosynthesis; lipid IV(A) biosynthesis; lipid IV(A) from (3R)-3-hydroxytetradecanoyl-[acyl-carrier-protein] and UDP-N-acetyl-alpha-D-glucosamine: step 6/6.</text>
</comment>
<dbReference type="AlphaFoldDB" id="A0A4S8RKY7"/>
<dbReference type="NCBIfam" id="TIGR00682">
    <property type="entry name" value="lpxK"/>
    <property type="match status" value="1"/>
</dbReference>
<dbReference type="PANTHER" id="PTHR42724:SF1">
    <property type="entry name" value="TETRAACYLDISACCHARIDE 4'-KINASE, MITOCHONDRIAL-RELATED"/>
    <property type="match status" value="1"/>
</dbReference>
<proteinExistence type="inferred from homology"/>
<dbReference type="Pfam" id="PF02606">
    <property type="entry name" value="LpxK"/>
    <property type="match status" value="1"/>
</dbReference>
<accession>A0A4S8RKY7</accession>
<evidence type="ECO:0000256" key="3">
    <source>
        <dbReference type="ARBA" id="ARBA00012071"/>
    </source>
</evidence>
<dbReference type="PANTHER" id="PTHR42724">
    <property type="entry name" value="TETRAACYLDISACCHARIDE 4'-KINASE"/>
    <property type="match status" value="1"/>
</dbReference>
<dbReference type="InterPro" id="IPR027417">
    <property type="entry name" value="P-loop_NTPase"/>
</dbReference>
<dbReference type="Proteomes" id="UP000310406">
    <property type="component" value="Unassembled WGS sequence"/>
</dbReference>
<name>A0A4S8RKY7_9FLAO</name>
<dbReference type="EMBL" id="SNTZ01000004">
    <property type="protein sequence ID" value="THV59138.1"/>
    <property type="molecule type" value="Genomic_DNA"/>
</dbReference>
<evidence type="ECO:0000256" key="2">
    <source>
        <dbReference type="ARBA" id="ARBA00004870"/>
    </source>
</evidence>
<evidence type="ECO:0000256" key="11">
    <source>
        <dbReference type="ARBA" id="ARBA00023098"/>
    </source>
</evidence>
<dbReference type="GO" id="GO:0009245">
    <property type="term" value="P:lipid A biosynthetic process"/>
    <property type="evidence" value="ECO:0007669"/>
    <property type="project" value="UniProtKB-UniRule"/>
</dbReference>
<gene>
    <name evidence="13 14" type="primary">lpxK</name>
    <name evidence="14" type="ORF">EZV76_09900</name>
</gene>
<dbReference type="InterPro" id="IPR003758">
    <property type="entry name" value="LpxK"/>
</dbReference>
<evidence type="ECO:0000256" key="10">
    <source>
        <dbReference type="ARBA" id="ARBA00022840"/>
    </source>
</evidence>
<comment type="catalytic activity">
    <reaction evidence="13">
        <text>a lipid A disaccharide + ATP = a lipid IVA + ADP + H(+)</text>
        <dbReference type="Rhea" id="RHEA:67840"/>
        <dbReference type="ChEBI" id="CHEBI:15378"/>
        <dbReference type="ChEBI" id="CHEBI:30616"/>
        <dbReference type="ChEBI" id="CHEBI:176343"/>
        <dbReference type="ChEBI" id="CHEBI:176425"/>
        <dbReference type="ChEBI" id="CHEBI:456216"/>
        <dbReference type="EC" id="2.7.1.130"/>
    </reaction>
</comment>
<evidence type="ECO:0000256" key="7">
    <source>
        <dbReference type="ARBA" id="ARBA00022679"/>
    </source>
</evidence>
<dbReference type="HAMAP" id="MF_00409">
    <property type="entry name" value="LpxK"/>
    <property type="match status" value="1"/>
</dbReference>
<evidence type="ECO:0000256" key="8">
    <source>
        <dbReference type="ARBA" id="ARBA00022741"/>
    </source>
</evidence>
<evidence type="ECO:0000256" key="9">
    <source>
        <dbReference type="ARBA" id="ARBA00022777"/>
    </source>
</evidence>
<dbReference type="RefSeq" id="WP_136566387.1">
    <property type="nucleotide sequence ID" value="NZ_SNTZ01000004.1"/>
</dbReference>
<keyword evidence="7 13" id="KW-0808">Transferase</keyword>
<evidence type="ECO:0000256" key="5">
    <source>
        <dbReference type="ARBA" id="ARBA00022516"/>
    </source>
</evidence>
<dbReference type="UniPathway" id="UPA00359">
    <property type="reaction ID" value="UER00482"/>
</dbReference>
<dbReference type="OrthoDB" id="9766423at2"/>
<dbReference type="GO" id="GO:0009029">
    <property type="term" value="F:lipid-A 4'-kinase activity"/>
    <property type="evidence" value="ECO:0007669"/>
    <property type="project" value="UniProtKB-UniRule"/>
</dbReference>
<sequence length="332" mass="37999">MVQLLRKIAFPFSLLYALVVHVRNLLYDVGAFRSKSFQTPTICVGNLSVGGTGKTPMVEYLIRTLEGHKVAVLSRGYKRKSKGFVLADQNSLVTDLGDEPFQIHQKFPEISVAVDADRRNGLTQLEVQVQPEVVLLDDAFQHRRVKPKYSILLTAYGNLFVDDWYLPTGNLRDSKREYRRADIIIVTKCPETLTKAERKTILQKLKPKSHQHVLFSSLAYGNQLKQGQTDNHGFDEIKGRKIALVTGIAFPEPLVKYLQSRELSFEHFEFSDHHDFTREEIATFKDYEVILTTEKDYVRLEGRLENLYYLEVAHSFAADDHAILQKSIKGLL</sequence>
<reference evidence="14 15" key="1">
    <citation type="submission" date="2019-03" db="EMBL/GenBank/DDBJ databases">
        <title>Muricauda SCR12 sp.nov, a marine bacterium isolated from Pacific Ocean:the Okinawa trough.</title>
        <authorList>
            <person name="Liu L."/>
        </authorList>
    </citation>
    <scope>NUCLEOTIDE SEQUENCE [LARGE SCALE GENOMIC DNA]</scope>
    <source>
        <strain evidence="14 15">SCR12</strain>
    </source>
</reference>
<dbReference type="EC" id="2.7.1.130" evidence="3 13"/>
<comment type="caution">
    <text evidence="14">The sequence shown here is derived from an EMBL/GenBank/DDBJ whole genome shotgun (WGS) entry which is preliminary data.</text>
</comment>
<evidence type="ECO:0000256" key="6">
    <source>
        <dbReference type="ARBA" id="ARBA00022556"/>
    </source>
</evidence>
<keyword evidence="11 13" id="KW-0443">Lipid metabolism</keyword>
<organism evidence="14 15">
    <name type="scientific">Flagellimonas alvinocaridis</name>
    <dbReference type="NCBI Taxonomy" id="2530200"/>
    <lineage>
        <taxon>Bacteria</taxon>
        <taxon>Pseudomonadati</taxon>
        <taxon>Bacteroidota</taxon>
        <taxon>Flavobacteriia</taxon>
        <taxon>Flavobacteriales</taxon>
        <taxon>Flavobacteriaceae</taxon>
        <taxon>Flagellimonas</taxon>
    </lineage>
</organism>
<dbReference type="GO" id="GO:0009244">
    <property type="term" value="P:lipopolysaccharide core region biosynthetic process"/>
    <property type="evidence" value="ECO:0007669"/>
    <property type="project" value="TreeGrafter"/>
</dbReference>
<dbReference type="GO" id="GO:0005886">
    <property type="term" value="C:plasma membrane"/>
    <property type="evidence" value="ECO:0007669"/>
    <property type="project" value="TreeGrafter"/>
</dbReference>
<evidence type="ECO:0000256" key="13">
    <source>
        <dbReference type="HAMAP-Rule" id="MF_00409"/>
    </source>
</evidence>
<keyword evidence="15" id="KW-1185">Reference proteome</keyword>
<evidence type="ECO:0000256" key="12">
    <source>
        <dbReference type="ARBA" id="ARBA00029757"/>
    </source>
</evidence>
<keyword evidence="6 13" id="KW-0441">Lipid A biosynthesis</keyword>
<evidence type="ECO:0000256" key="1">
    <source>
        <dbReference type="ARBA" id="ARBA00002274"/>
    </source>
</evidence>
<keyword evidence="10 13" id="KW-0067">ATP-binding</keyword>
<keyword evidence="9 13" id="KW-0418">Kinase</keyword>
<evidence type="ECO:0000256" key="4">
    <source>
        <dbReference type="ARBA" id="ARBA00016436"/>
    </source>
</evidence>
<evidence type="ECO:0000313" key="14">
    <source>
        <dbReference type="EMBL" id="THV59138.1"/>
    </source>
</evidence>